<evidence type="ECO:0008006" key="3">
    <source>
        <dbReference type="Google" id="ProtNLM"/>
    </source>
</evidence>
<protein>
    <recommendedName>
        <fullName evidence="3">Heterokaryon incompatibility domain-containing protein</fullName>
    </recommendedName>
</protein>
<gene>
    <name evidence="1" type="ORF">K458DRAFT_389081</name>
</gene>
<organism evidence="1 2">
    <name type="scientific">Lentithecium fluviatile CBS 122367</name>
    <dbReference type="NCBI Taxonomy" id="1168545"/>
    <lineage>
        <taxon>Eukaryota</taxon>
        <taxon>Fungi</taxon>
        <taxon>Dikarya</taxon>
        <taxon>Ascomycota</taxon>
        <taxon>Pezizomycotina</taxon>
        <taxon>Dothideomycetes</taxon>
        <taxon>Pleosporomycetidae</taxon>
        <taxon>Pleosporales</taxon>
        <taxon>Massarineae</taxon>
        <taxon>Lentitheciaceae</taxon>
        <taxon>Lentithecium</taxon>
    </lineage>
</organism>
<name>A0A6G1J332_9PLEO</name>
<dbReference type="AlphaFoldDB" id="A0A6G1J332"/>
<dbReference type="EMBL" id="MU005581">
    <property type="protein sequence ID" value="KAF2684620.1"/>
    <property type="molecule type" value="Genomic_DNA"/>
</dbReference>
<accession>A0A6G1J332</accession>
<reference evidence="1" key="1">
    <citation type="journal article" date="2020" name="Stud. Mycol.">
        <title>101 Dothideomycetes genomes: a test case for predicting lifestyles and emergence of pathogens.</title>
        <authorList>
            <person name="Haridas S."/>
            <person name="Albert R."/>
            <person name="Binder M."/>
            <person name="Bloem J."/>
            <person name="Labutti K."/>
            <person name="Salamov A."/>
            <person name="Andreopoulos B."/>
            <person name="Baker S."/>
            <person name="Barry K."/>
            <person name="Bills G."/>
            <person name="Bluhm B."/>
            <person name="Cannon C."/>
            <person name="Castanera R."/>
            <person name="Culley D."/>
            <person name="Daum C."/>
            <person name="Ezra D."/>
            <person name="Gonzalez J."/>
            <person name="Henrissat B."/>
            <person name="Kuo A."/>
            <person name="Liang C."/>
            <person name="Lipzen A."/>
            <person name="Lutzoni F."/>
            <person name="Magnuson J."/>
            <person name="Mondo S."/>
            <person name="Nolan M."/>
            <person name="Ohm R."/>
            <person name="Pangilinan J."/>
            <person name="Park H.-J."/>
            <person name="Ramirez L."/>
            <person name="Alfaro M."/>
            <person name="Sun H."/>
            <person name="Tritt A."/>
            <person name="Yoshinaga Y."/>
            <person name="Zwiers L.-H."/>
            <person name="Turgeon B."/>
            <person name="Goodwin S."/>
            <person name="Spatafora J."/>
            <person name="Crous P."/>
            <person name="Grigoriev I."/>
        </authorList>
    </citation>
    <scope>NUCLEOTIDE SEQUENCE</scope>
    <source>
        <strain evidence="1">CBS 122367</strain>
    </source>
</reference>
<sequence length="234" mass="26401">MPSVGIGCEQSNTLQYQADMMLSKELMVDRVSTCAHLPEGIRFESGLYSTLPVLRDMLYKRNSIHPTIPGSSHNKRRLDGNYAGKPSCSLYDAWLRVLCVDVYSEFNNDGSYVFRRNTINSVFAALEELRINDDERRGIYRMVKMITKSSSMFLTEKGYLGIAKEDDISITGLNNDGLHVGDSIFVLAHGILPFVLRETEDSKSIGRELKDKTLKVFGPCYVHGFMNGEHDDEL</sequence>
<proteinExistence type="predicted"/>
<keyword evidence="2" id="KW-1185">Reference proteome</keyword>
<evidence type="ECO:0000313" key="2">
    <source>
        <dbReference type="Proteomes" id="UP000799291"/>
    </source>
</evidence>
<dbReference type="Proteomes" id="UP000799291">
    <property type="component" value="Unassembled WGS sequence"/>
</dbReference>
<evidence type="ECO:0000313" key="1">
    <source>
        <dbReference type="EMBL" id="KAF2684620.1"/>
    </source>
</evidence>
<dbReference type="OrthoDB" id="2157530at2759"/>